<evidence type="ECO:0000256" key="5">
    <source>
        <dbReference type="SAM" id="MobiDB-lite"/>
    </source>
</evidence>
<evidence type="ECO:0000256" key="2">
    <source>
        <dbReference type="ARBA" id="ARBA00022692"/>
    </source>
</evidence>
<evidence type="ECO:0000256" key="4">
    <source>
        <dbReference type="ARBA" id="ARBA00023136"/>
    </source>
</evidence>
<comment type="subcellular location">
    <subcellularLocation>
        <location evidence="1">Membrane</location>
        <topology evidence="1">Multi-pass membrane protein</topology>
    </subcellularLocation>
</comment>
<dbReference type="GO" id="GO:0005789">
    <property type="term" value="C:endoplasmic reticulum membrane"/>
    <property type="evidence" value="ECO:0007669"/>
    <property type="project" value="InterPro"/>
</dbReference>
<evidence type="ECO:0000313" key="7">
    <source>
        <dbReference type="EMBL" id="KAH3673131.1"/>
    </source>
</evidence>
<evidence type="ECO:0008006" key="9">
    <source>
        <dbReference type="Google" id="ProtNLM"/>
    </source>
</evidence>
<dbReference type="OrthoDB" id="1932233at2759"/>
<organism evidence="7 8">
    <name type="scientific">Wickerhamomyces pijperi</name>
    <name type="common">Yeast</name>
    <name type="synonym">Pichia pijperi</name>
    <dbReference type="NCBI Taxonomy" id="599730"/>
    <lineage>
        <taxon>Eukaryota</taxon>
        <taxon>Fungi</taxon>
        <taxon>Dikarya</taxon>
        <taxon>Ascomycota</taxon>
        <taxon>Saccharomycotina</taxon>
        <taxon>Saccharomycetes</taxon>
        <taxon>Phaffomycetales</taxon>
        <taxon>Wickerhamomycetaceae</taxon>
        <taxon>Wickerhamomyces</taxon>
    </lineage>
</organism>
<keyword evidence="2 6" id="KW-0812">Transmembrane</keyword>
<dbReference type="EMBL" id="JAEUBG010005703">
    <property type="protein sequence ID" value="KAH3673131.1"/>
    <property type="molecule type" value="Genomic_DNA"/>
</dbReference>
<sequence>MSTESREITPITSASTTTTTTHTFSPETQELKQQRRHRSSSIISHVEEETFEEKIDQEATPNLNSEWVHSKGAWVIHIVIVIFLKVFYNLVPGVTNEWSWSLTNATYVIGSYIMFHYVKGIPWEFNSGAYDNLTMWEQLDSGDFYTPSKKFLVGVPIWLFLCTTHYSHYDLQSFVINLIICAVGVVPKLPIFDRLRITFF</sequence>
<feature type="region of interest" description="Disordered" evidence="5">
    <location>
        <begin position="1"/>
        <end position="40"/>
    </location>
</feature>
<dbReference type="Proteomes" id="UP000774326">
    <property type="component" value="Unassembled WGS sequence"/>
</dbReference>
<proteinExistence type="predicted"/>
<evidence type="ECO:0000313" key="8">
    <source>
        <dbReference type="Proteomes" id="UP000774326"/>
    </source>
</evidence>
<protein>
    <recommendedName>
        <fullName evidence="9">Protein ORM1</fullName>
    </recommendedName>
</protein>
<dbReference type="PANTHER" id="PTHR12665">
    <property type="entry name" value="ORMDL PROTEINS"/>
    <property type="match status" value="1"/>
</dbReference>
<evidence type="ECO:0000256" key="1">
    <source>
        <dbReference type="ARBA" id="ARBA00004141"/>
    </source>
</evidence>
<keyword evidence="4 6" id="KW-0472">Membrane</keyword>
<reference evidence="7" key="1">
    <citation type="journal article" date="2021" name="Open Biol.">
        <title>Shared evolutionary footprints suggest mitochondrial oxidative damage underlies multiple complex I losses in fungi.</title>
        <authorList>
            <person name="Schikora-Tamarit M.A."/>
            <person name="Marcet-Houben M."/>
            <person name="Nosek J."/>
            <person name="Gabaldon T."/>
        </authorList>
    </citation>
    <scope>NUCLEOTIDE SEQUENCE</scope>
    <source>
        <strain evidence="7">CBS2887</strain>
    </source>
</reference>
<keyword evidence="8" id="KW-1185">Reference proteome</keyword>
<dbReference type="InterPro" id="IPR007203">
    <property type="entry name" value="ORMDL"/>
</dbReference>
<feature type="transmembrane region" description="Helical" evidence="6">
    <location>
        <begin position="73"/>
        <end position="92"/>
    </location>
</feature>
<name>A0A9P8TCE1_WICPI</name>
<dbReference type="PIRSF" id="PIRSF018147">
    <property type="entry name" value="ORMDL"/>
    <property type="match status" value="1"/>
</dbReference>
<comment type="caution">
    <text evidence="7">The sequence shown here is derived from an EMBL/GenBank/DDBJ whole genome shotgun (WGS) entry which is preliminary data.</text>
</comment>
<dbReference type="Pfam" id="PF04061">
    <property type="entry name" value="ORMDL"/>
    <property type="match status" value="1"/>
</dbReference>
<gene>
    <name evidence="7" type="ORF">WICPIJ_009894</name>
</gene>
<evidence type="ECO:0000256" key="6">
    <source>
        <dbReference type="SAM" id="Phobius"/>
    </source>
</evidence>
<evidence type="ECO:0000256" key="3">
    <source>
        <dbReference type="ARBA" id="ARBA00022989"/>
    </source>
</evidence>
<feature type="transmembrane region" description="Helical" evidence="6">
    <location>
        <begin position="174"/>
        <end position="192"/>
    </location>
</feature>
<keyword evidence="3 6" id="KW-1133">Transmembrane helix</keyword>
<feature type="compositionally biased region" description="Low complexity" evidence="5">
    <location>
        <begin position="8"/>
        <end position="28"/>
    </location>
</feature>
<reference evidence="7" key="2">
    <citation type="submission" date="2021-01" db="EMBL/GenBank/DDBJ databases">
        <authorList>
            <person name="Schikora-Tamarit M.A."/>
        </authorList>
    </citation>
    <scope>NUCLEOTIDE SEQUENCE</scope>
    <source>
        <strain evidence="7">CBS2887</strain>
    </source>
</reference>
<dbReference type="AlphaFoldDB" id="A0A9P8TCE1"/>
<accession>A0A9P8TCE1</accession>